<keyword evidence="1" id="KW-0175">Coiled coil</keyword>
<dbReference type="EMBL" id="JAPVEA010000005">
    <property type="protein sequence ID" value="KAJ5453718.1"/>
    <property type="molecule type" value="Genomic_DNA"/>
</dbReference>
<dbReference type="GeneID" id="81598299"/>
<evidence type="ECO:0000313" key="3">
    <source>
        <dbReference type="EMBL" id="KAJ5453718.1"/>
    </source>
</evidence>
<feature type="coiled-coil region" evidence="1">
    <location>
        <begin position="108"/>
        <end position="160"/>
    </location>
</feature>
<protein>
    <submittedName>
        <fullName evidence="3">Uncharacterized protein</fullName>
    </submittedName>
</protein>
<sequence>MEVLEPRGGAGMHASLLDPPNRRSSLCGGLETPTPNRWLPDTVSAPLIDLSQPLAESARETTHHRAFEARNVKRKASRVLGRATLDTDIVDTSIAFAGLLAQVQTAYQDRLELIQTQLTEELESWKAEQQAREDLLKERIATLESDVTRLRGELDQVRNATPEQTAAPQPTQCRATVPKTLRTSDQDHLRARAQDYMPGPKPVSRHNQPSSSFADIAPLLATKPGGHGWQEVVHKKKRPNRTDSSKQAHPSALTPTRNAPKEARRMVFRREQAQTAPRVDKEDIILAVNRGLAQADFPGFVRAIDAGYSSTGAVTVFLEKGALGSMLVPVHWDLVVAAARQADPAIISAELPEQWYRVKIHGVPTRRYLSCGLGLAREEIELGTWIRLKRDLTWLRRHREIQDGTRKCPPSSSR</sequence>
<proteinExistence type="predicted"/>
<evidence type="ECO:0000313" key="4">
    <source>
        <dbReference type="Proteomes" id="UP001213681"/>
    </source>
</evidence>
<feature type="region of interest" description="Disordered" evidence="2">
    <location>
        <begin position="1"/>
        <end position="33"/>
    </location>
</feature>
<feature type="compositionally biased region" description="Polar residues" evidence="2">
    <location>
        <begin position="247"/>
        <end position="257"/>
    </location>
</feature>
<accession>A0AAD6C7G3</accession>
<organism evidence="3 4">
    <name type="scientific">Penicillium daleae</name>
    <dbReference type="NCBI Taxonomy" id="63821"/>
    <lineage>
        <taxon>Eukaryota</taxon>
        <taxon>Fungi</taxon>
        <taxon>Dikarya</taxon>
        <taxon>Ascomycota</taxon>
        <taxon>Pezizomycotina</taxon>
        <taxon>Eurotiomycetes</taxon>
        <taxon>Eurotiomycetidae</taxon>
        <taxon>Eurotiales</taxon>
        <taxon>Aspergillaceae</taxon>
        <taxon>Penicillium</taxon>
    </lineage>
</organism>
<dbReference type="Proteomes" id="UP001213681">
    <property type="component" value="Unassembled WGS sequence"/>
</dbReference>
<name>A0AAD6C7G3_9EURO</name>
<dbReference type="AlphaFoldDB" id="A0AAD6C7G3"/>
<comment type="caution">
    <text evidence="3">The sequence shown here is derived from an EMBL/GenBank/DDBJ whole genome shotgun (WGS) entry which is preliminary data.</text>
</comment>
<reference evidence="3" key="2">
    <citation type="journal article" date="2023" name="IMA Fungus">
        <title>Comparative genomic study of the Penicillium genus elucidates a diverse pangenome and 15 lateral gene transfer events.</title>
        <authorList>
            <person name="Petersen C."/>
            <person name="Sorensen T."/>
            <person name="Nielsen M.R."/>
            <person name="Sondergaard T.E."/>
            <person name="Sorensen J.L."/>
            <person name="Fitzpatrick D.A."/>
            <person name="Frisvad J.C."/>
            <person name="Nielsen K.L."/>
        </authorList>
    </citation>
    <scope>NUCLEOTIDE SEQUENCE</scope>
    <source>
        <strain evidence="3">IBT 16125</strain>
    </source>
</reference>
<reference evidence="3" key="1">
    <citation type="submission" date="2022-12" db="EMBL/GenBank/DDBJ databases">
        <authorList>
            <person name="Petersen C."/>
        </authorList>
    </citation>
    <scope>NUCLEOTIDE SEQUENCE</scope>
    <source>
        <strain evidence="3">IBT 16125</strain>
    </source>
</reference>
<dbReference type="RefSeq" id="XP_056766674.1">
    <property type="nucleotide sequence ID" value="XM_056908056.1"/>
</dbReference>
<evidence type="ECO:0000256" key="1">
    <source>
        <dbReference type="SAM" id="Coils"/>
    </source>
</evidence>
<keyword evidence="4" id="KW-1185">Reference proteome</keyword>
<feature type="region of interest" description="Disordered" evidence="2">
    <location>
        <begin position="224"/>
        <end position="262"/>
    </location>
</feature>
<evidence type="ECO:0000256" key="2">
    <source>
        <dbReference type="SAM" id="MobiDB-lite"/>
    </source>
</evidence>
<gene>
    <name evidence="3" type="ORF">N7458_004674</name>
</gene>